<dbReference type="SUPFAM" id="SSF53756">
    <property type="entry name" value="UDP-Glycosyltransferase/glycogen phosphorylase"/>
    <property type="match status" value="3"/>
</dbReference>
<protein>
    <recommendedName>
        <fullName evidence="6">DUF3417 domain-containing protein</fullName>
    </recommendedName>
</protein>
<dbReference type="Pfam" id="PF11897">
    <property type="entry name" value="DUF3417"/>
    <property type="match status" value="1"/>
</dbReference>
<dbReference type="InterPro" id="IPR008631">
    <property type="entry name" value="Glycogen_synth"/>
</dbReference>
<dbReference type="PANTHER" id="PTHR42655">
    <property type="entry name" value="GLYCOGEN PHOSPHORYLASE"/>
    <property type="match status" value="1"/>
</dbReference>
<dbReference type="InterPro" id="IPR000811">
    <property type="entry name" value="Glyco_trans_35"/>
</dbReference>
<evidence type="ECO:0000256" key="2">
    <source>
        <dbReference type="ARBA" id="ARBA00006047"/>
    </source>
</evidence>
<dbReference type="InterPro" id="IPR011834">
    <property type="entry name" value="Agluc_phsphrylas"/>
</dbReference>
<dbReference type="InterPro" id="IPR052182">
    <property type="entry name" value="Glycogen/Maltodextrin_Phosph"/>
</dbReference>
<dbReference type="Pfam" id="PF00343">
    <property type="entry name" value="Phosphorylase"/>
    <property type="match status" value="1"/>
</dbReference>
<dbReference type="PANTHER" id="PTHR42655:SF1">
    <property type="entry name" value="GLYCOGEN PHOSPHORYLASE"/>
    <property type="match status" value="1"/>
</dbReference>
<dbReference type="NCBIfam" id="TIGR02094">
    <property type="entry name" value="more_P_ylases"/>
    <property type="match status" value="1"/>
</dbReference>
<feature type="domain" description="DUF3417" evidence="6">
    <location>
        <begin position="583"/>
        <end position="684"/>
    </location>
</feature>
<evidence type="ECO:0000256" key="3">
    <source>
        <dbReference type="ARBA" id="ARBA00022533"/>
    </source>
</evidence>
<comment type="catalytic activity">
    <reaction evidence="1">
        <text>[(1-&gt;4)-alpha-D-glucosyl](n) + phosphate = [(1-&gt;4)-alpha-D-glucosyl](n-1) + alpha-D-glucose 1-phosphate</text>
        <dbReference type="Rhea" id="RHEA:41732"/>
        <dbReference type="Rhea" id="RHEA-COMP:9584"/>
        <dbReference type="Rhea" id="RHEA-COMP:9586"/>
        <dbReference type="ChEBI" id="CHEBI:15444"/>
        <dbReference type="ChEBI" id="CHEBI:43474"/>
        <dbReference type="ChEBI" id="CHEBI:58601"/>
        <dbReference type="EC" id="2.4.1.1"/>
    </reaction>
</comment>
<dbReference type="RefSeq" id="WP_244077225.1">
    <property type="nucleotide sequence ID" value="NZ_AP025581.1"/>
</dbReference>
<dbReference type="GO" id="GO:0005978">
    <property type="term" value="P:glycogen biosynthetic process"/>
    <property type="evidence" value="ECO:0007669"/>
    <property type="project" value="InterPro"/>
</dbReference>
<accession>A0AA37KR01</accession>
<evidence type="ECO:0000259" key="6">
    <source>
        <dbReference type="Pfam" id="PF11897"/>
    </source>
</evidence>
<comment type="caution">
    <text evidence="7">The sequence shown here is derived from an EMBL/GenBank/DDBJ whole genome shotgun (WGS) entry which is preliminary data.</text>
</comment>
<evidence type="ECO:0000256" key="5">
    <source>
        <dbReference type="ARBA" id="ARBA00022679"/>
    </source>
</evidence>
<dbReference type="Proteomes" id="UP001055105">
    <property type="component" value="Unassembled WGS sequence"/>
</dbReference>
<comment type="similarity">
    <text evidence="2">Belongs to the glycogen phosphorylase family.</text>
</comment>
<dbReference type="GO" id="GO:0008184">
    <property type="term" value="F:glycogen phosphorylase activity"/>
    <property type="evidence" value="ECO:0007669"/>
    <property type="project" value="InterPro"/>
</dbReference>
<dbReference type="Pfam" id="PF05693">
    <property type="entry name" value="Glycogen_syn"/>
    <property type="match status" value="2"/>
</dbReference>
<gene>
    <name evidence="7" type="ORF">CE91St16_34750</name>
</gene>
<dbReference type="InterPro" id="IPR024517">
    <property type="entry name" value="Glycogen_phosphorylase_DUF3417"/>
</dbReference>
<organism evidence="7 8">
    <name type="scientific">Alistipes finegoldii</name>
    <dbReference type="NCBI Taxonomy" id="214856"/>
    <lineage>
        <taxon>Bacteria</taxon>
        <taxon>Pseudomonadati</taxon>
        <taxon>Bacteroidota</taxon>
        <taxon>Bacteroidia</taxon>
        <taxon>Bacteroidales</taxon>
        <taxon>Rikenellaceae</taxon>
        <taxon>Alistipes</taxon>
    </lineage>
</organism>
<evidence type="ECO:0000313" key="7">
    <source>
        <dbReference type="EMBL" id="GKI20567.1"/>
    </source>
</evidence>
<evidence type="ECO:0000256" key="1">
    <source>
        <dbReference type="ARBA" id="ARBA00001275"/>
    </source>
</evidence>
<evidence type="ECO:0000256" key="4">
    <source>
        <dbReference type="ARBA" id="ARBA00022676"/>
    </source>
</evidence>
<dbReference type="EMBL" id="BQOL01000004">
    <property type="protein sequence ID" value="GKI20567.1"/>
    <property type="molecule type" value="Genomic_DNA"/>
</dbReference>
<evidence type="ECO:0000313" key="8">
    <source>
        <dbReference type="Proteomes" id="UP001055105"/>
    </source>
</evidence>
<dbReference type="GO" id="GO:0004373">
    <property type="term" value="F:alpha-1,4-glucan glucosyltransferase (UDP-glucose donor) activity"/>
    <property type="evidence" value="ECO:0007669"/>
    <property type="project" value="InterPro"/>
</dbReference>
<sequence>MSNAKLTPDYLFEVSWEVCNKIGGIHTVVSTKAQTAIRKFNERYILIGPDLQHEGVNPEFEEDPNLLKTWRQGLYAEGIRIRVGHWKIKGEPTAILVDFTSLIPRKDEILKKLWEAYHVDSISGQWDYIEPVLFGYAAGAVIASYVENFCTATDKIAAHFHEWMTAAGGLYLRRHAPYVATLFTTHATVMGRCIAGNHLPLYTDLTKFNADELARQFNVVAKHSIEKAAAAYHDAFVTVSDITANECKFLLGREPDCITPNGFENDFVWTGEEYDAKRAEARKTMISVAEACLGEKFAEEPLIIGTSGRYEFRNKGIDVFIESLKKLAASPRLKRQVLAYITVPAANRGPRADLQAHLADPSKPIDGGQYKYTTHYLEYQSSDPIVNALNGSILTTPDSKVKVIFVPTYLNKADGIFGKDYYKLLVGMDMTVFPSYYEPWGYTPLESVAFSVPTITTTLAGFGLWAAKQREHAGVEIVLRDDYNDQEVEEKIAESLLHFSLLDDKHVNEMRVSAYEISETALWEHLFAAYEQAYSEAVESSVIRTNRAVLDEGGNRNEQINFVRQQLFAEKPNWNRMMVDKTLPKRLHALEELSRNLWWCWNPGTRDLFESIDHALWAECERNPIAFLDKMSVERMKELEQDTNFLSQLDAVYAQFRDYMNEKPDPKATSISYFSMEYGLHSSLKIYSGGLGILAGDYLKEASDKNVPMAAVGLLYRYGYFTQRLSSQGAQEATYEAQNFYKLPISPVRDEAGNWMTVTIAFPGRTLWARVWKCQVGRTDLYLLDADFEANLEEDRQITHHLYGGDWENRLKQEILLGIGGIRALRKLGIKHDVFHCNEGHAAFIGIERIRDLVTHKKLSFSEALEVIRSSSLFTTHTPVPAGHDAFPESMIRQYMSHYPDVLGITWEQYINLGKTNPNDPNEKFSMSVLACNLSQEVNGVSWLHGEVSKDILGSMWPGYFKNELHIGYVTNGVHFPTWIATSMRRLYTRYFADGFEGHTYDIPAWQKVHQIPDEELWNERMYLKNKLVKHIRRRYSDPNQVRLDSPRQMIQIIEGIKPDVLTIGFARRFATYKRAYLLFTNLDRLSAIVNNKERPVQFIFAGKAHPNDKPGQDLIKRIVEVAAMPQFVGKILFLQNYDMELARRMVQGVDVWLNTPTRPLEASGTSGEKCVMNGVLQFSVLDGWWVEGYKEGAGWMLPMERTFADQGYQDELDAEMIYNTIEEQIVPKYYDRGSDGIPHQWVDSVKKCVADIASNFTTNRMLGDYEERFYNKLAARKREIVEGGYKLAREIAAWKRKVSAAWDKVRVIDVQRVRIDDEAIFVGEKYHFEVTVDIANLRPEDIGVEMVIAQQIVGGGKVNVTRTIGLKHTKTDGSRVTYALDYVPGEAGTFDVALRLYPYNPHLPHRMDFALVKWA</sequence>
<proteinExistence type="inferred from homology"/>
<keyword evidence="4" id="KW-0328">Glycosyltransferase</keyword>
<name>A0AA37KR01_9BACT</name>
<reference evidence="7" key="1">
    <citation type="submission" date="2022-01" db="EMBL/GenBank/DDBJ databases">
        <title>Novel bile acid biosynthetic pathways are enriched in the microbiome of centenarians.</title>
        <authorList>
            <person name="Sato Y."/>
            <person name="Atarashi K."/>
            <person name="Plichta R.D."/>
            <person name="Arai Y."/>
            <person name="Sasajima S."/>
            <person name="Kearney M.S."/>
            <person name="Suda W."/>
            <person name="Takeshita K."/>
            <person name="Sasaki T."/>
            <person name="Okamoto S."/>
            <person name="Skelly N.A."/>
            <person name="Okamura Y."/>
            <person name="Vlamakis H."/>
            <person name="Li Y."/>
            <person name="Tanoue T."/>
            <person name="Takei H."/>
            <person name="Nittono H."/>
            <person name="Narushima S."/>
            <person name="Irie J."/>
            <person name="Itoh H."/>
            <person name="Moriya K."/>
            <person name="Sugiura Y."/>
            <person name="Suematsu M."/>
            <person name="Moritoki N."/>
            <person name="Shibata S."/>
            <person name="Littman R.D."/>
            <person name="Fischbach A.M."/>
            <person name="Uwamino Y."/>
            <person name="Inoue T."/>
            <person name="Honda A."/>
            <person name="Hattori M."/>
            <person name="Murai T."/>
            <person name="Xavier J.R."/>
            <person name="Hirose N."/>
            <person name="Honda K."/>
        </authorList>
    </citation>
    <scope>NUCLEOTIDE SEQUENCE</scope>
    <source>
        <strain evidence="7">CE91-St16</strain>
    </source>
</reference>
<dbReference type="Gene3D" id="3.40.50.2000">
    <property type="entry name" value="Glycogen Phosphorylase B"/>
    <property type="match status" value="4"/>
</dbReference>
<keyword evidence="5" id="KW-0808">Transferase</keyword>
<keyword evidence="3" id="KW-0021">Allosteric enzyme</keyword>
<dbReference type="GO" id="GO:0030170">
    <property type="term" value="F:pyridoxal phosphate binding"/>
    <property type="evidence" value="ECO:0007669"/>
    <property type="project" value="InterPro"/>
</dbReference>